<evidence type="ECO:0000313" key="3">
    <source>
        <dbReference type="EMBL" id="ETW34625.1"/>
    </source>
</evidence>
<dbReference type="eggNOG" id="ENOG502QXQW">
    <property type="taxonomic scope" value="Eukaryota"/>
</dbReference>
<evidence type="ECO:0000259" key="2">
    <source>
        <dbReference type="Pfam" id="PF18680"/>
    </source>
</evidence>
<dbReference type="Pfam" id="PF18680">
    <property type="entry name" value="SPECT1"/>
    <property type="match status" value="1"/>
</dbReference>
<dbReference type="EMBL" id="KI926513">
    <property type="protein sequence ID" value="ETW34625.1"/>
    <property type="molecule type" value="Genomic_DNA"/>
</dbReference>
<dbReference type="InterPro" id="IPR040897">
    <property type="entry name" value="SPECT1"/>
</dbReference>
<name>A0A024W275_PLAFA</name>
<reference evidence="3 4" key="1">
    <citation type="submission" date="2013-02" db="EMBL/GenBank/DDBJ databases">
        <title>The Genome Annotation of Plasmodium falciparum Tanzania (2000708).</title>
        <authorList>
            <consortium name="The Broad Institute Genome Sequencing Platform"/>
            <consortium name="The Broad Institute Genome Sequencing Center for Infectious Disease"/>
            <person name="Neafsey D."/>
            <person name="Hoffman S."/>
            <person name="Volkman S."/>
            <person name="Rosenthal P."/>
            <person name="Walker B."/>
            <person name="Young S.K."/>
            <person name="Zeng Q."/>
            <person name="Gargeya S."/>
            <person name="Fitzgerald M."/>
            <person name="Haas B."/>
            <person name="Abouelleil A."/>
            <person name="Allen A.W."/>
            <person name="Alvarado L."/>
            <person name="Arachchi H.M."/>
            <person name="Berlin A.M."/>
            <person name="Chapman S.B."/>
            <person name="Gainer-Dewar J."/>
            <person name="Goldberg J."/>
            <person name="Griggs A."/>
            <person name="Gujja S."/>
            <person name="Hansen M."/>
            <person name="Howarth C."/>
            <person name="Imamovic A."/>
            <person name="Ireland A."/>
            <person name="Larimer J."/>
            <person name="McCowan C."/>
            <person name="Murphy C."/>
            <person name="Pearson M."/>
            <person name="Poon T.W."/>
            <person name="Priest M."/>
            <person name="Roberts A."/>
            <person name="Saif S."/>
            <person name="Shea T."/>
            <person name="Sisk P."/>
            <person name="Sykes S."/>
            <person name="Wortman J."/>
            <person name="Nusbaum C."/>
            <person name="Birren B."/>
        </authorList>
    </citation>
    <scope>NUCLEOTIDE SEQUENCE [LARGE SCALE GENOMIC DNA]</scope>
    <source>
        <strain evidence="4">Tanzania (2000708)</strain>
    </source>
</reference>
<dbReference type="AlphaFoldDB" id="A0A024W275"/>
<feature type="chain" id="PRO_5001539974" description="Plasmodium host cell traversal SPECT1 domain-containing protein" evidence="1">
    <location>
        <begin position="22"/>
        <end position="245"/>
    </location>
</feature>
<reference evidence="3 4" key="2">
    <citation type="submission" date="2013-02" db="EMBL/GenBank/DDBJ databases">
        <title>The Genome Sequence of Plasmodium falciparum Tanzania (2000708).</title>
        <authorList>
            <consortium name="The Broad Institute Genome Sequencing Platform"/>
            <consortium name="The Broad Institute Genome Sequencing Center for Infectious Disease"/>
            <person name="Neafsey D."/>
            <person name="Cheeseman I."/>
            <person name="Volkman S."/>
            <person name="Adams J."/>
            <person name="Walker B."/>
            <person name="Young S.K."/>
            <person name="Zeng Q."/>
            <person name="Gargeya S."/>
            <person name="Fitzgerald M."/>
            <person name="Haas B."/>
            <person name="Abouelleil A."/>
            <person name="Alvarado L."/>
            <person name="Arachchi H.M."/>
            <person name="Berlin A.M."/>
            <person name="Chapman S.B."/>
            <person name="Dewar J."/>
            <person name="Goldberg J."/>
            <person name="Griggs A."/>
            <person name="Gujja S."/>
            <person name="Hansen M."/>
            <person name="Howarth C."/>
            <person name="Imamovic A."/>
            <person name="Larimer J."/>
            <person name="McCowan C."/>
            <person name="Murphy C."/>
            <person name="Neiman D."/>
            <person name="Pearson M."/>
            <person name="Priest M."/>
            <person name="Roberts A."/>
            <person name="Saif S."/>
            <person name="Shea T."/>
            <person name="Sisk P."/>
            <person name="Sykes S."/>
            <person name="Wortman J."/>
            <person name="Nusbaum C."/>
            <person name="Birren B."/>
        </authorList>
    </citation>
    <scope>NUCLEOTIDE SEQUENCE [LARGE SCALE GENOMIC DNA]</scope>
    <source>
        <strain evidence="4">Tanzania (2000708)</strain>
    </source>
</reference>
<protein>
    <recommendedName>
        <fullName evidence="2">Plasmodium host cell traversal SPECT1 domain-containing protein</fullName>
    </recommendedName>
</protein>
<evidence type="ECO:0000256" key="1">
    <source>
        <dbReference type="SAM" id="SignalP"/>
    </source>
</evidence>
<gene>
    <name evidence="3" type="ORF">PFTANZ_04635</name>
</gene>
<keyword evidence="1" id="KW-0732">Signal</keyword>
<feature type="signal peptide" evidence="1">
    <location>
        <begin position="1"/>
        <end position="21"/>
    </location>
</feature>
<accession>A0A024W275</accession>
<organism evidence="3 4">
    <name type="scientific">Plasmodium falciparum Tanzania</name>
    <name type="common">2000708</name>
    <dbReference type="NCBI Taxonomy" id="1036725"/>
    <lineage>
        <taxon>Eukaryota</taxon>
        <taxon>Sar</taxon>
        <taxon>Alveolata</taxon>
        <taxon>Apicomplexa</taxon>
        <taxon>Aconoidasida</taxon>
        <taxon>Haemosporida</taxon>
        <taxon>Plasmodiidae</taxon>
        <taxon>Plasmodium</taxon>
        <taxon>Plasmodium (Laverania)</taxon>
    </lineage>
</organism>
<sequence>MKIKIPICFLIILVLLKCVLSYNLNNDLSKNNNFSLNTYVRKDDVEDDSKNEIVDNIQKMVDDFSDDIGFVKTSMREVLLDTEASLEEVSDHVVQIISKYSLTIEEKLNLFDGLLEEFIENNKGLISNLSKRQQKLKGDKIKKVCDLILKKLKKLENVNKLIKYTIILKYGNKDNKKEMIQTLKNEEGLSDDFKNNLSNYETEQNNDDIKEIELVNFISTNYDKFVVNLEDLNKELLKDLNMALS</sequence>
<dbReference type="Proteomes" id="UP000030708">
    <property type="component" value="Unassembled WGS sequence"/>
</dbReference>
<feature type="domain" description="Plasmodium host cell traversal SPECT1" evidence="2">
    <location>
        <begin position="62"/>
        <end position="240"/>
    </location>
</feature>
<evidence type="ECO:0000313" key="4">
    <source>
        <dbReference type="Proteomes" id="UP000030708"/>
    </source>
</evidence>
<proteinExistence type="predicted"/>
<dbReference type="OrthoDB" id="377537at2759"/>